<sequence>MKATANADGSITVTWSAVTGAKSYVLHYGNPGQKDGAATFMEYTTNTSYTLPANKVPDHSTGDEINFYVQSFKDTGVGTTTEDQAQYLNAGQFTGSEWSNIATATMK</sequence>
<gene>
    <name evidence="1" type="ORF">IWT25_00667</name>
</gene>
<dbReference type="AlphaFoldDB" id="A0A1Z5IUD0"/>
<dbReference type="OrthoDB" id="2196210at2"/>
<dbReference type="SUPFAM" id="SSF49265">
    <property type="entry name" value="Fibronectin type III"/>
    <property type="match status" value="1"/>
</dbReference>
<dbReference type="InterPro" id="IPR013783">
    <property type="entry name" value="Ig-like_fold"/>
</dbReference>
<accession>A0A1Z5IUD0</accession>
<proteinExistence type="predicted"/>
<dbReference type="Proteomes" id="UP000198414">
    <property type="component" value="Unassembled WGS sequence"/>
</dbReference>
<protein>
    <recommendedName>
        <fullName evidence="3">Fibronectin type-III domain-containing protein</fullName>
    </recommendedName>
</protein>
<name>A0A1Z5IUD0_9LACO</name>
<comment type="caution">
    <text evidence="1">The sequence shown here is derived from an EMBL/GenBank/DDBJ whole genome shotgun (WGS) entry which is preliminary data.</text>
</comment>
<evidence type="ECO:0000313" key="2">
    <source>
        <dbReference type="Proteomes" id="UP000198414"/>
    </source>
</evidence>
<evidence type="ECO:0008006" key="3">
    <source>
        <dbReference type="Google" id="ProtNLM"/>
    </source>
</evidence>
<reference evidence="1 2" key="1">
    <citation type="submission" date="2015-11" db="EMBL/GenBank/DDBJ databases">
        <title>Draft genome sequences of new species of the genus Lactobacillus isolated from orchardgrass silage.</title>
        <authorList>
            <person name="Tohno M."/>
            <person name="Tanizawa Y."/>
            <person name="Arita M."/>
        </authorList>
    </citation>
    <scope>NUCLEOTIDE SEQUENCE [LARGE SCALE GENOMIC DNA]</scope>
    <source>
        <strain evidence="1 2">IWT25</strain>
    </source>
</reference>
<dbReference type="InterPro" id="IPR036116">
    <property type="entry name" value="FN3_sf"/>
</dbReference>
<evidence type="ECO:0000313" key="1">
    <source>
        <dbReference type="EMBL" id="GAX05363.1"/>
    </source>
</evidence>
<dbReference type="Gene3D" id="2.60.40.10">
    <property type="entry name" value="Immunoglobulins"/>
    <property type="match status" value="1"/>
</dbReference>
<organism evidence="1 2">
    <name type="scientific">Secundilactobacillus pentosiphilus</name>
    <dbReference type="NCBI Taxonomy" id="1714682"/>
    <lineage>
        <taxon>Bacteria</taxon>
        <taxon>Bacillati</taxon>
        <taxon>Bacillota</taxon>
        <taxon>Bacilli</taxon>
        <taxon>Lactobacillales</taxon>
        <taxon>Lactobacillaceae</taxon>
        <taxon>Secundilactobacillus</taxon>
    </lineage>
</organism>
<dbReference type="RefSeq" id="WP_089120678.1">
    <property type="nucleotide sequence ID" value="NZ_BCMI01000005.1"/>
</dbReference>
<dbReference type="EMBL" id="BCMI01000005">
    <property type="protein sequence ID" value="GAX05363.1"/>
    <property type="molecule type" value="Genomic_DNA"/>
</dbReference>